<evidence type="ECO:0000313" key="3">
    <source>
        <dbReference type="Proteomes" id="UP000681341"/>
    </source>
</evidence>
<proteinExistence type="predicted"/>
<reference evidence="2 3" key="1">
    <citation type="submission" date="2021-03" db="EMBL/GenBank/DDBJ databases">
        <title>Glycomyces sp. nov., a novel actinomycete isolated from soil.</title>
        <authorList>
            <person name="Yang X."/>
            <person name="Xu X."/>
        </authorList>
    </citation>
    <scope>NUCLEOTIDE SEQUENCE [LARGE SCALE GENOMIC DNA]</scope>
    <source>
        <strain evidence="2 3">NEAU-S30</strain>
    </source>
</reference>
<gene>
    <name evidence="2" type="ORF">J5V16_15420</name>
</gene>
<name>A0ABS3U623_9ACTN</name>
<dbReference type="RefSeq" id="WP_208497311.1">
    <property type="nucleotide sequence ID" value="NZ_JAGFNP010000008.1"/>
</dbReference>
<dbReference type="InterPro" id="IPR018247">
    <property type="entry name" value="EF_Hand_1_Ca_BS"/>
</dbReference>
<sequence>MTDDILTAKIAHGFDYLDANGDGRLDEHDHVVLGRRTAANLGYAAGSPEEAKIVDAYVAIWRDLHLPHLPEGQAHIDKATFVAATRSLAEDPAAAQSTVGALARAFLSIADTDESGTVALTEFAAFHRGHFPDIDRDDIEKAFAHLDVDGDGFLSDEEFTRAVVEYWSSSDPDAPGNWWMGRPVYDR</sequence>
<evidence type="ECO:0000259" key="1">
    <source>
        <dbReference type="PROSITE" id="PS50222"/>
    </source>
</evidence>
<dbReference type="InterPro" id="IPR002048">
    <property type="entry name" value="EF_hand_dom"/>
</dbReference>
<dbReference type="SUPFAM" id="SSF47473">
    <property type="entry name" value="EF-hand"/>
    <property type="match status" value="1"/>
</dbReference>
<dbReference type="SMART" id="SM00054">
    <property type="entry name" value="EFh"/>
    <property type="match status" value="3"/>
</dbReference>
<keyword evidence="3" id="KW-1185">Reference proteome</keyword>
<comment type="caution">
    <text evidence="2">The sequence shown here is derived from an EMBL/GenBank/DDBJ whole genome shotgun (WGS) entry which is preliminary data.</text>
</comment>
<dbReference type="PROSITE" id="PS50222">
    <property type="entry name" value="EF_HAND_2"/>
    <property type="match status" value="1"/>
</dbReference>
<dbReference type="CDD" id="cd00051">
    <property type="entry name" value="EFh"/>
    <property type="match status" value="1"/>
</dbReference>
<dbReference type="Pfam" id="PF13202">
    <property type="entry name" value="EF-hand_5"/>
    <property type="match status" value="1"/>
</dbReference>
<dbReference type="Pfam" id="PF00036">
    <property type="entry name" value="EF-hand_1"/>
    <property type="match status" value="1"/>
</dbReference>
<evidence type="ECO:0000313" key="2">
    <source>
        <dbReference type="EMBL" id="MBO3734217.1"/>
    </source>
</evidence>
<dbReference type="InterPro" id="IPR011992">
    <property type="entry name" value="EF-hand-dom_pair"/>
</dbReference>
<dbReference type="PROSITE" id="PS00018">
    <property type="entry name" value="EF_HAND_1"/>
    <property type="match status" value="2"/>
</dbReference>
<accession>A0ABS3U623</accession>
<dbReference type="Proteomes" id="UP000681341">
    <property type="component" value="Unassembled WGS sequence"/>
</dbReference>
<dbReference type="Gene3D" id="1.10.238.10">
    <property type="entry name" value="EF-hand"/>
    <property type="match status" value="1"/>
</dbReference>
<dbReference type="EMBL" id="JAGFNP010000008">
    <property type="protein sequence ID" value="MBO3734217.1"/>
    <property type="molecule type" value="Genomic_DNA"/>
</dbReference>
<feature type="domain" description="EF-hand" evidence="1">
    <location>
        <begin position="134"/>
        <end position="169"/>
    </location>
</feature>
<organism evidence="2 3">
    <name type="scientific">Glycomyces niveus</name>
    <dbReference type="NCBI Taxonomy" id="2820287"/>
    <lineage>
        <taxon>Bacteria</taxon>
        <taxon>Bacillati</taxon>
        <taxon>Actinomycetota</taxon>
        <taxon>Actinomycetes</taxon>
        <taxon>Glycomycetales</taxon>
        <taxon>Glycomycetaceae</taxon>
        <taxon>Glycomyces</taxon>
    </lineage>
</organism>
<protein>
    <submittedName>
        <fullName evidence="2">EF-hand domain-containing protein</fullName>
    </submittedName>
</protein>